<keyword evidence="2 14" id="KW-0004">4Fe-4S</keyword>
<evidence type="ECO:0000259" key="15">
    <source>
        <dbReference type="PROSITE" id="PS50926"/>
    </source>
</evidence>
<comment type="subcellular location">
    <subcellularLocation>
        <location evidence="14">Cytoplasm</location>
    </subcellularLocation>
</comment>
<dbReference type="SFLD" id="SFLDS00029">
    <property type="entry name" value="Radical_SAM"/>
    <property type="match status" value="1"/>
</dbReference>
<evidence type="ECO:0000256" key="11">
    <source>
        <dbReference type="ARBA" id="ARBA00050926"/>
    </source>
</evidence>
<dbReference type="Gene3D" id="3.80.30.20">
    <property type="entry name" value="tm_1862 like domain"/>
    <property type="match status" value="1"/>
</dbReference>
<comment type="catalytic activity">
    <reaction evidence="12">
        <text>2-thio-N(6)-dimethylallyladenosine(37) in tRNA + S-adenosyl-L-methionine = 2-methylsulfanyl-N(6)-dimethylallyladenosine(37) in tRNA + S-adenosyl-L-homocysteine + H(+)</text>
        <dbReference type="Rhea" id="RHEA:37063"/>
        <dbReference type="Rhea" id="RHEA-COMP:10376"/>
        <dbReference type="Rhea" id="RHEA-COMP:10377"/>
        <dbReference type="ChEBI" id="CHEBI:15378"/>
        <dbReference type="ChEBI" id="CHEBI:57856"/>
        <dbReference type="ChEBI" id="CHEBI:59789"/>
        <dbReference type="ChEBI" id="CHEBI:74416"/>
        <dbReference type="ChEBI" id="CHEBI:74417"/>
    </reaction>
    <physiologicalReaction direction="left-to-right" evidence="12">
        <dbReference type="Rhea" id="RHEA:37064"/>
    </physiologicalReaction>
</comment>
<dbReference type="GO" id="GO:0035597">
    <property type="term" value="F:tRNA-2-methylthio-N(6)-dimethylallyladenosine(37) synthase activity"/>
    <property type="evidence" value="ECO:0007669"/>
    <property type="project" value="UniProtKB-EC"/>
</dbReference>
<dbReference type="InterPro" id="IPR005839">
    <property type="entry name" value="Methylthiotransferase"/>
</dbReference>
<feature type="binding site" evidence="14">
    <location>
        <position position="48"/>
    </location>
    <ligand>
        <name>[4Fe-4S] cluster</name>
        <dbReference type="ChEBI" id="CHEBI:49883"/>
        <label>1</label>
    </ligand>
</feature>
<comment type="cofactor">
    <cofactor evidence="14">
        <name>[4Fe-4S] cluster</name>
        <dbReference type="ChEBI" id="CHEBI:49883"/>
    </cofactor>
    <text evidence="14">Binds 2 [4Fe-4S] clusters. One cluster is coordinated with 3 cysteines and an exchangeable S-adenosyl-L-methionine.</text>
</comment>
<dbReference type="Gene3D" id="3.40.50.12160">
    <property type="entry name" value="Methylthiotransferase, N-terminal domain"/>
    <property type="match status" value="1"/>
</dbReference>
<keyword evidence="7 14" id="KW-0479">Metal-binding</keyword>
<evidence type="ECO:0000256" key="1">
    <source>
        <dbReference type="ARBA" id="ARBA00003234"/>
    </source>
</evidence>
<comment type="catalytic activity">
    <reaction evidence="11">
        <text>N(6)-dimethylallyladenosine(37) in tRNA + (sulfur carrier)-SH + AH2 + S-adenosyl-L-methionine = 2-thio-N(6)-dimethylallyladenosine(37) in tRNA + (sulfur carrier)-H + 5'-deoxyadenosine + L-methionine + A + H(+)</text>
        <dbReference type="Rhea" id="RHEA:36339"/>
        <dbReference type="Rhea" id="RHEA-COMP:10375"/>
        <dbReference type="Rhea" id="RHEA-COMP:10377"/>
        <dbReference type="Rhea" id="RHEA-COMP:14737"/>
        <dbReference type="Rhea" id="RHEA-COMP:14739"/>
        <dbReference type="ChEBI" id="CHEBI:13193"/>
        <dbReference type="ChEBI" id="CHEBI:15378"/>
        <dbReference type="ChEBI" id="CHEBI:17319"/>
        <dbReference type="ChEBI" id="CHEBI:17499"/>
        <dbReference type="ChEBI" id="CHEBI:29917"/>
        <dbReference type="ChEBI" id="CHEBI:57844"/>
        <dbReference type="ChEBI" id="CHEBI:59789"/>
        <dbReference type="ChEBI" id="CHEBI:64428"/>
        <dbReference type="ChEBI" id="CHEBI:74415"/>
        <dbReference type="ChEBI" id="CHEBI:74416"/>
    </reaction>
    <physiologicalReaction direction="left-to-right" evidence="11">
        <dbReference type="Rhea" id="RHEA:36340"/>
    </physiologicalReaction>
</comment>
<dbReference type="InterPro" id="IPR002792">
    <property type="entry name" value="TRAM_dom"/>
</dbReference>
<feature type="binding site" evidence="14">
    <location>
        <position position="163"/>
    </location>
    <ligand>
        <name>[4Fe-4S] cluster</name>
        <dbReference type="ChEBI" id="CHEBI:49883"/>
        <label>2</label>
        <note>4Fe-4S-S-AdoMet</note>
    </ligand>
</feature>
<feature type="domain" description="MTTase N-terminal" evidence="16">
    <location>
        <begin position="2"/>
        <end position="119"/>
    </location>
</feature>
<dbReference type="Pfam" id="PF01938">
    <property type="entry name" value="TRAM"/>
    <property type="match status" value="1"/>
</dbReference>
<dbReference type="Pfam" id="PF00919">
    <property type="entry name" value="UPF0004"/>
    <property type="match status" value="1"/>
</dbReference>
<dbReference type="SFLD" id="SFLDF00273">
    <property type="entry name" value="(dimethylallyl)adenosine_tRNA"/>
    <property type="match status" value="1"/>
</dbReference>
<dbReference type="NCBIfam" id="TIGR01574">
    <property type="entry name" value="miaB-methiolase"/>
    <property type="match status" value="1"/>
</dbReference>
<dbReference type="SUPFAM" id="SSF102114">
    <property type="entry name" value="Radical SAM enzymes"/>
    <property type="match status" value="1"/>
</dbReference>
<dbReference type="InterPro" id="IPR006638">
    <property type="entry name" value="Elp3/MiaA/NifB-like_rSAM"/>
</dbReference>
<dbReference type="EC" id="2.8.4.3" evidence="10 14"/>
<dbReference type="OrthoDB" id="9805215at2"/>
<evidence type="ECO:0000256" key="4">
    <source>
        <dbReference type="ARBA" id="ARBA00022679"/>
    </source>
</evidence>
<evidence type="ECO:0000313" key="18">
    <source>
        <dbReference type="EMBL" id="PPI88049.1"/>
    </source>
</evidence>
<sequence>MKKIYIKTWGCQMNEYDSSKIVDLLKQNQRYVLTKEPEKADILLLNTCSVREKAQEKVFHQLGRWKKLKQNNTNLIIGVGGCVASQEGEQITQRAPYVDIVFGPQTLHRLPQMINKCCNSKNPIIDISFPKLEKFNNFPKITAKGPSAFVSIMEGCNNYCTFCIVPYTRGEEVSRYSNEILLEISQLALQGVREITLLGQNVNAYRGMNANGTICTFSNLLRLVAEIKGIDRIRFITSNPVEFTDELIEIYRENPKLVSFLHLPVQSGSDRILNLMKRSHTVSYYKSIIKKLIKARPNIQISSDFIIGFPGETRNDFDQTMKFIADINFDMSFSFLYSPRPGTPASDLPNEITYEEKKRRLYLLQSLINKQAQSWSDRMIGTIQRVLVDKVLRKDMKEISGKTENNRVVIFKGSHNNIGKFVDVKITSNNVNFLKGTLINEVLK</sequence>
<dbReference type="RefSeq" id="WP_136130659.1">
    <property type="nucleotide sequence ID" value="NZ_PDKT01000001.1"/>
</dbReference>
<dbReference type="InterPro" id="IPR006463">
    <property type="entry name" value="MiaB_methiolase"/>
</dbReference>
<dbReference type="Proteomes" id="UP000296153">
    <property type="component" value="Unassembled WGS sequence"/>
</dbReference>
<dbReference type="Pfam" id="PF04055">
    <property type="entry name" value="Radical_SAM"/>
    <property type="match status" value="1"/>
</dbReference>
<evidence type="ECO:0000256" key="6">
    <source>
        <dbReference type="ARBA" id="ARBA00022694"/>
    </source>
</evidence>
<comment type="similarity">
    <text evidence="14">Belongs to the methylthiotransferase family. MiaB subfamily.</text>
</comment>
<feature type="domain" description="Radical SAM core" evidence="17">
    <location>
        <begin position="142"/>
        <end position="374"/>
    </location>
</feature>
<evidence type="ECO:0000259" key="16">
    <source>
        <dbReference type="PROSITE" id="PS51449"/>
    </source>
</evidence>
<dbReference type="SFLD" id="SFLDG01082">
    <property type="entry name" value="B12-binding_domain_containing"/>
    <property type="match status" value="1"/>
</dbReference>
<dbReference type="InterPro" id="IPR020612">
    <property type="entry name" value="Methylthiotransferase_CS"/>
</dbReference>
<evidence type="ECO:0000256" key="3">
    <source>
        <dbReference type="ARBA" id="ARBA00022490"/>
    </source>
</evidence>
<evidence type="ECO:0000256" key="14">
    <source>
        <dbReference type="HAMAP-Rule" id="MF_01864"/>
    </source>
</evidence>
<dbReference type="SFLD" id="SFLDG01061">
    <property type="entry name" value="methylthiotransferase"/>
    <property type="match status" value="1"/>
</dbReference>
<comment type="catalytic activity">
    <reaction evidence="13">
        <text>N(6)-dimethylallyladenosine(37) in tRNA + (sulfur carrier)-SH + AH2 + 2 S-adenosyl-L-methionine = 2-methylsulfanyl-N(6)-dimethylallyladenosine(37) in tRNA + (sulfur carrier)-H + 5'-deoxyadenosine + L-methionine + A + S-adenosyl-L-homocysteine + 2 H(+)</text>
        <dbReference type="Rhea" id="RHEA:37067"/>
        <dbReference type="Rhea" id="RHEA-COMP:10375"/>
        <dbReference type="Rhea" id="RHEA-COMP:10376"/>
        <dbReference type="Rhea" id="RHEA-COMP:14737"/>
        <dbReference type="Rhea" id="RHEA-COMP:14739"/>
        <dbReference type="ChEBI" id="CHEBI:13193"/>
        <dbReference type="ChEBI" id="CHEBI:15378"/>
        <dbReference type="ChEBI" id="CHEBI:17319"/>
        <dbReference type="ChEBI" id="CHEBI:17499"/>
        <dbReference type="ChEBI" id="CHEBI:29917"/>
        <dbReference type="ChEBI" id="CHEBI:57844"/>
        <dbReference type="ChEBI" id="CHEBI:57856"/>
        <dbReference type="ChEBI" id="CHEBI:59789"/>
        <dbReference type="ChEBI" id="CHEBI:64428"/>
        <dbReference type="ChEBI" id="CHEBI:74415"/>
        <dbReference type="ChEBI" id="CHEBI:74417"/>
        <dbReference type="EC" id="2.8.4.3"/>
    </reaction>
    <physiologicalReaction direction="left-to-right" evidence="13">
        <dbReference type="Rhea" id="RHEA:37068"/>
    </physiologicalReaction>
</comment>
<keyword evidence="3 14" id="KW-0963">Cytoplasm</keyword>
<evidence type="ECO:0000313" key="19">
    <source>
        <dbReference type="Proteomes" id="UP000296153"/>
    </source>
</evidence>
<evidence type="ECO:0000256" key="7">
    <source>
        <dbReference type="ARBA" id="ARBA00022723"/>
    </source>
</evidence>
<keyword evidence="4 14" id="KW-0808">Transferase</keyword>
<evidence type="ECO:0000259" key="17">
    <source>
        <dbReference type="PROSITE" id="PS51918"/>
    </source>
</evidence>
<dbReference type="EMBL" id="PDKT01000001">
    <property type="protein sequence ID" value="PPI88049.1"/>
    <property type="molecule type" value="Genomic_DNA"/>
</dbReference>
<feature type="binding site" evidence="14">
    <location>
        <position position="82"/>
    </location>
    <ligand>
        <name>[4Fe-4S] cluster</name>
        <dbReference type="ChEBI" id="CHEBI:49883"/>
        <label>1</label>
    </ligand>
</feature>
<dbReference type="InterPro" id="IPR038135">
    <property type="entry name" value="Methylthiotransferase_N_sf"/>
</dbReference>
<comment type="caution">
    <text evidence="18">The sequence shown here is derived from an EMBL/GenBank/DDBJ whole genome shotgun (WGS) entry which is preliminary data.</text>
</comment>
<dbReference type="PROSITE" id="PS01278">
    <property type="entry name" value="MTTASE_RADICAL"/>
    <property type="match status" value="1"/>
</dbReference>
<dbReference type="SMART" id="SM00729">
    <property type="entry name" value="Elp3"/>
    <property type="match status" value="1"/>
</dbReference>
<dbReference type="NCBIfam" id="TIGR00089">
    <property type="entry name" value="MiaB/RimO family radical SAM methylthiotransferase"/>
    <property type="match status" value="1"/>
</dbReference>
<dbReference type="InterPro" id="IPR058240">
    <property type="entry name" value="rSAM_sf"/>
</dbReference>
<feature type="binding site" evidence="14">
    <location>
        <position position="160"/>
    </location>
    <ligand>
        <name>[4Fe-4S] cluster</name>
        <dbReference type="ChEBI" id="CHEBI:49883"/>
        <label>2</label>
        <note>4Fe-4S-S-AdoMet</note>
    </ligand>
</feature>
<dbReference type="AlphaFoldDB" id="A0A2P5T0C8"/>
<dbReference type="GO" id="GO:0046872">
    <property type="term" value="F:metal ion binding"/>
    <property type="evidence" value="ECO:0007669"/>
    <property type="project" value="UniProtKB-KW"/>
</dbReference>
<dbReference type="CDD" id="cd01335">
    <property type="entry name" value="Radical_SAM"/>
    <property type="match status" value="1"/>
</dbReference>
<dbReference type="PANTHER" id="PTHR43020">
    <property type="entry name" value="CDK5 REGULATORY SUBUNIT-ASSOCIATED PROTEIN 1"/>
    <property type="match status" value="1"/>
</dbReference>
<evidence type="ECO:0000256" key="10">
    <source>
        <dbReference type="ARBA" id="ARBA00033765"/>
    </source>
</evidence>
<dbReference type="GO" id="GO:0051539">
    <property type="term" value="F:4 iron, 4 sulfur cluster binding"/>
    <property type="evidence" value="ECO:0007669"/>
    <property type="project" value="UniProtKB-UniRule"/>
</dbReference>
<name>A0A2P5T0C8_9GAMM</name>
<protein>
    <recommendedName>
        <fullName evidence="10 14">tRNA-2-methylthio-N(6)-dimethylallyladenosine synthase</fullName>
        <ecNumber evidence="10 14">2.8.4.3</ecNumber>
    </recommendedName>
    <alternativeName>
        <fullName evidence="14">(Dimethylallyl)adenosine tRNA methylthiotransferase MiaB</fullName>
    </alternativeName>
    <alternativeName>
        <fullName evidence="14">tRNA-i(6)A37 methylthiotransferase</fullName>
    </alternativeName>
</protein>
<dbReference type="InterPro" id="IPR013848">
    <property type="entry name" value="Methylthiotransferase_N"/>
</dbReference>
<dbReference type="FunFam" id="3.40.50.12160:FF:000001">
    <property type="entry name" value="tRNA-2-methylthio-N(6)-dimethylallyladenosine synthase"/>
    <property type="match status" value="1"/>
</dbReference>
<gene>
    <name evidence="14" type="primary">miaB</name>
    <name evidence="18" type="ORF">CRV12_00165</name>
</gene>
<keyword evidence="6 14" id="KW-0819">tRNA processing</keyword>
<dbReference type="PROSITE" id="PS51918">
    <property type="entry name" value="RADICAL_SAM"/>
    <property type="match status" value="1"/>
</dbReference>
<comment type="subunit">
    <text evidence="14">Monomer.</text>
</comment>
<evidence type="ECO:0000256" key="12">
    <source>
        <dbReference type="ARBA" id="ARBA00052380"/>
    </source>
</evidence>
<proteinExistence type="inferred from homology"/>
<organism evidence="18 19">
    <name type="scientific">Candidatus Pantoea edessiphila</name>
    <dbReference type="NCBI Taxonomy" id="2044610"/>
    <lineage>
        <taxon>Bacteria</taxon>
        <taxon>Pseudomonadati</taxon>
        <taxon>Pseudomonadota</taxon>
        <taxon>Gammaproteobacteria</taxon>
        <taxon>Enterobacterales</taxon>
        <taxon>Erwiniaceae</taxon>
        <taxon>Pantoea</taxon>
    </lineage>
</organism>
<reference evidence="18 19" key="1">
    <citation type="journal article" date="2018" name="Genome Biol. Evol.">
        <title>Cladogenesis and Genomic Streamlining in Extracellular Endosymbionts of Tropical Stink Bugs.</title>
        <authorList>
            <person name="Otero-Bravo A."/>
            <person name="Goffredi S."/>
            <person name="Sabree Z.L."/>
        </authorList>
    </citation>
    <scope>NUCLEOTIDE SEQUENCE [LARGE SCALE GENOMIC DNA]</scope>
    <source>
        <strain evidence="18 19">SoEE</strain>
    </source>
</reference>
<dbReference type="PROSITE" id="PS50926">
    <property type="entry name" value="TRAM"/>
    <property type="match status" value="1"/>
</dbReference>
<dbReference type="InterPro" id="IPR007197">
    <property type="entry name" value="rSAM"/>
</dbReference>
<evidence type="ECO:0000256" key="5">
    <source>
        <dbReference type="ARBA" id="ARBA00022691"/>
    </source>
</evidence>
<accession>A0A2P5T0C8</accession>
<dbReference type="InterPro" id="IPR023404">
    <property type="entry name" value="rSAM_horseshoe"/>
</dbReference>
<dbReference type="PANTHER" id="PTHR43020:SF2">
    <property type="entry name" value="MITOCHONDRIAL TRNA METHYLTHIOTRANSFERASE CDK5RAP1"/>
    <property type="match status" value="1"/>
</dbReference>
<evidence type="ECO:0000256" key="2">
    <source>
        <dbReference type="ARBA" id="ARBA00022485"/>
    </source>
</evidence>
<feature type="binding site" evidence="14">
    <location>
        <position position="11"/>
    </location>
    <ligand>
        <name>[4Fe-4S] cluster</name>
        <dbReference type="ChEBI" id="CHEBI:49883"/>
        <label>1</label>
    </ligand>
</feature>
<dbReference type="FunFam" id="3.80.30.20:FF:000001">
    <property type="entry name" value="tRNA-2-methylthio-N(6)-dimethylallyladenosine synthase 2"/>
    <property type="match status" value="1"/>
</dbReference>
<evidence type="ECO:0000256" key="9">
    <source>
        <dbReference type="ARBA" id="ARBA00023014"/>
    </source>
</evidence>
<evidence type="ECO:0000256" key="13">
    <source>
        <dbReference type="ARBA" id="ARBA00052587"/>
    </source>
</evidence>
<dbReference type="PROSITE" id="PS51449">
    <property type="entry name" value="MTTASE_N"/>
    <property type="match status" value="1"/>
</dbReference>
<comment type="function">
    <text evidence="1 14">Catalyzes the methylthiolation of N6-(dimethylallyl)adenosine (i(6)A), leading to the formation of 2-methylthio-N6-(dimethylallyl)adenosine (ms(2)i(6)A) at position 37 in tRNAs that read codons beginning with uridine.</text>
</comment>
<feature type="domain" description="TRAM" evidence="15">
    <location>
        <begin position="377"/>
        <end position="440"/>
    </location>
</feature>
<dbReference type="GO" id="GO:0005829">
    <property type="term" value="C:cytosol"/>
    <property type="evidence" value="ECO:0007669"/>
    <property type="project" value="TreeGrafter"/>
</dbReference>
<evidence type="ECO:0000256" key="8">
    <source>
        <dbReference type="ARBA" id="ARBA00023004"/>
    </source>
</evidence>
<keyword evidence="5 14" id="KW-0949">S-adenosyl-L-methionine</keyword>
<dbReference type="HAMAP" id="MF_01864">
    <property type="entry name" value="tRNA_metthiotr_MiaB"/>
    <property type="match status" value="1"/>
</dbReference>
<keyword evidence="8 14" id="KW-0408">Iron</keyword>
<keyword evidence="9 14" id="KW-0411">Iron-sulfur</keyword>
<feature type="binding site" evidence="14">
    <location>
        <position position="156"/>
    </location>
    <ligand>
        <name>[4Fe-4S] cluster</name>
        <dbReference type="ChEBI" id="CHEBI:49883"/>
        <label>2</label>
        <note>4Fe-4S-S-AdoMet</note>
    </ligand>
</feature>